<sequence>MYKRLRESNVRAVGTTTTGEFLNWSKVLNGVGDERTGHLESDNIERGSGDGEKNENGHNRDVEGVGCLEIDKEYEQYERTMGTQEQEHEQSLDKGNNLAARELKDYLLDIQRQIEPSTRKMQVPNQIDHLVDVISQTARVNRSGASGHDHTETPASVGEFFLLYNLEKSCCLVHEVVVLIVKQQDNASDKSLSSQGTLSERVRPCLSNLLKNEFLCQKDKQILDA</sequence>
<evidence type="ECO:0000256" key="2">
    <source>
        <dbReference type="SAM" id="MobiDB-lite"/>
    </source>
</evidence>
<keyword evidence="1" id="KW-0175">Coiled coil</keyword>
<proteinExistence type="predicted"/>
<dbReference type="AlphaFoldDB" id="A0ABC8KR92"/>
<feature type="region of interest" description="Disordered" evidence="2">
    <location>
        <begin position="33"/>
        <end position="62"/>
    </location>
</feature>
<organism evidence="3 4">
    <name type="scientific">Eruca vesicaria subsp. sativa</name>
    <name type="common">Garden rocket</name>
    <name type="synonym">Eruca sativa</name>
    <dbReference type="NCBI Taxonomy" id="29727"/>
    <lineage>
        <taxon>Eukaryota</taxon>
        <taxon>Viridiplantae</taxon>
        <taxon>Streptophyta</taxon>
        <taxon>Embryophyta</taxon>
        <taxon>Tracheophyta</taxon>
        <taxon>Spermatophyta</taxon>
        <taxon>Magnoliopsida</taxon>
        <taxon>eudicotyledons</taxon>
        <taxon>Gunneridae</taxon>
        <taxon>Pentapetalae</taxon>
        <taxon>rosids</taxon>
        <taxon>malvids</taxon>
        <taxon>Brassicales</taxon>
        <taxon>Brassicaceae</taxon>
        <taxon>Brassiceae</taxon>
        <taxon>Eruca</taxon>
    </lineage>
</organism>
<evidence type="ECO:0000313" key="4">
    <source>
        <dbReference type="Proteomes" id="UP001642260"/>
    </source>
</evidence>
<protein>
    <submittedName>
        <fullName evidence="3">Uncharacterized protein</fullName>
    </submittedName>
</protein>
<keyword evidence="4" id="KW-1185">Reference proteome</keyword>
<feature type="coiled-coil region" evidence="1">
    <location>
        <begin position="67"/>
        <end position="94"/>
    </location>
</feature>
<name>A0ABC8KR92_ERUVS</name>
<comment type="caution">
    <text evidence="3">The sequence shown here is derived from an EMBL/GenBank/DDBJ whole genome shotgun (WGS) entry which is preliminary data.</text>
</comment>
<gene>
    <name evidence="3" type="ORF">ERUC_LOCUS26275</name>
</gene>
<accession>A0ABC8KR92</accession>
<dbReference type="EMBL" id="CAKOAT010286266">
    <property type="protein sequence ID" value="CAH8360519.1"/>
    <property type="molecule type" value="Genomic_DNA"/>
</dbReference>
<evidence type="ECO:0000256" key="1">
    <source>
        <dbReference type="SAM" id="Coils"/>
    </source>
</evidence>
<reference evidence="3 4" key="1">
    <citation type="submission" date="2022-03" db="EMBL/GenBank/DDBJ databases">
        <authorList>
            <person name="Macdonald S."/>
            <person name="Ahmed S."/>
            <person name="Newling K."/>
        </authorList>
    </citation>
    <scope>NUCLEOTIDE SEQUENCE [LARGE SCALE GENOMIC DNA]</scope>
</reference>
<dbReference type="Proteomes" id="UP001642260">
    <property type="component" value="Unassembled WGS sequence"/>
</dbReference>
<evidence type="ECO:0000313" key="3">
    <source>
        <dbReference type="EMBL" id="CAH8360519.1"/>
    </source>
</evidence>